<dbReference type="InterPro" id="IPR003958">
    <property type="entry name" value="CBFA_NFYB_domain"/>
</dbReference>
<dbReference type="OrthoDB" id="636685at2759"/>
<reference evidence="5" key="1">
    <citation type="submission" date="2021-03" db="EMBL/GenBank/DDBJ databases">
        <authorList>
            <person name="Tagirdzhanova G."/>
        </authorList>
    </citation>
    <scope>NUCLEOTIDE SEQUENCE</scope>
</reference>
<dbReference type="EMBL" id="CAJPDS010000014">
    <property type="protein sequence ID" value="CAF9914603.1"/>
    <property type="molecule type" value="Genomic_DNA"/>
</dbReference>
<keyword evidence="2" id="KW-0539">Nucleus</keyword>
<evidence type="ECO:0000256" key="1">
    <source>
        <dbReference type="ARBA" id="ARBA00004123"/>
    </source>
</evidence>
<dbReference type="AlphaFoldDB" id="A0A8H3IDM0"/>
<name>A0A8H3IDM0_9LECA</name>
<keyword evidence="6" id="KW-1185">Reference proteome</keyword>
<dbReference type="CDD" id="cd23645">
    <property type="entry name" value="HFD_Dpb3-like"/>
    <property type="match status" value="1"/>
</dbReference>
<dbReference type="GO" id="GO:0008623">
    <property type="term" value="C:CHRAC"/>
    <property type="evidence" value="ECO:0007669"/>
    <property type="project" value="TreeGrafter"/>
</dbReference>
<dbReference type="Pfam" id="PF00808">
    <property type="entry name" value="CBFD_NFYB_HMF"/>
    <property type="match status" value="1"/>
</dbReference>
<dbReference type="InterPro" id="IPR009072">
    <property type="entry name" value="Histone-fold"/>
</dbReference>
<feature type="region of interest" description="Disordered" evidence="3">
    <location>
        <begin position="105"/>
        <end position="197"/>
    </location>
</feature>
<dbReference type="GO" id="GO:0006261">
    <property type="term" value="P:DNA-templated DNA replication"/>
    <property type="evidence" value="ECO:0007669"/>
    <property type="project" value="TreeGrafter"/>
</dbReference>
<comment type="caution">
    <text evidence="5">The sequence shown here is derived from an EMBL/GenBank/DDBJ whole genome shotgun (WGS) entry which is preliminary data.</text>
</comment>
<feature type="domain" description="Transcription factor CBF/NF-Y/archaeal histone" evidence="4">
    <location>
        <begin position="19"/>
        <end position="84"/>
    </location>
</feature>
<gene>
    <name evidence="5" type="ORF">HETSPECPRED_002028</name>
</gene>
<feature type="compositionally biased region" description="Basic and acidic residues" evidence="3">
    <location>
        <begin position="171"/>
        <end position="191"/>
    </location>
</feature>
<comment type="subcellular location">
    <subcellularLocation>
        <location evidence="1">Nucleus</location>
    </subcellularLocation>
</comment>
<sequence length="197" mass="22112">MPYNNTAIPPSEEITGSTALPLARVKRILQSDEEISPCSNSAAFAITVATEMFIRYLAEKSLDMVKAERKPRRNIQYKDVANAVARFDNLEFLSDVVPKTITYGEHKRRKAEKEKRKRELQSGQTTLNASRALPKRQTEVIDVDEEFPDEQDEPVDGPVNGHDQAGPSHVNGKDDMMEDHEANDDSRHAGSEDVEMS</sequence>
<evidence type="ECO:0000256" key="3">
    <source>
        <dbReference type="SAM" id="MobiDB-lite"/>
    </source>
</evidence>
<dbReference type="SUPFAM" id="SSF47113">
    <property type="entry name" value="Histone-fold"/>
    <property type="match status" value="1"/>
</dbReference>
<evidence type="ECO:0000313" key="6">
    <source>
        <dbReference type="Proteomes" id="UP000664521"/>
    </source>
</evidence>
<dbReference type="PANTHER" id="PTHR10252">
    <property type="entry name" value="HISTONE-LIKE TRANSCRIPTION FACTOR CCAAT-RELATED"/>
    <property type="match status" value="1"/>
</dbReference>
<dbReference type="Gene3D" id="1.10.20.10">
    <property type="entry name" value="Histone, subunit A"/>
    <property type="match status" value="1"/>
</dbReference>
<dbReference type="PANTHER" id="PTHR10252:SF54">
    <property type="entry name" value="CHROMATIN ACCESSIBILITY COMPLEX PROTEIN 1"/>
    <property type="match status" value="1"/>
</dbReference>
<evidence type="ECO:0000313" key="5">
    <source>
        <dbReference type="EMBL" id="CAF9914603.1"/>
    </source>
</evidence>
<dbReference type="GO" id="GO:0046982">
    <property type="term" value="F:protein heterodimerization activity"/>
    <property type="evidence" value="ECO:0007669"/>
    <property type="project" value="InterPro"/>
</dbReference>
<proteinExistence type="predicted"/>
<feature type="compositionally biased region" description="Acidic residues" evidence="3">
    <location>
        <begin position="141"/>
        <end position="155"/>
    </location>
</feature>
<protein>
    <recommendedName>
        <fullName evidence="4">Transcription factor CBF/NF-Y/archaeal histone domain-containing protein</fullName>
    </recommendedName>
</protein>
<feature type="compositionally biased region" description="Basic and acidic residues" evidence="3">
    <location>
        <begin position="111"/>
        <end position="120"/>
    </location>
</feature>
<evidence type="ECO:0000256" key="2">
    <source>
        <dbReference type="ARBA" id="ARBA00023242"/>
    </source>
</evidence>
<dbReference type="Proteomes" id="UP000664521">
    <property type="component" value="Unassembled WGS sequence"/>
</dbReference>
<evidence type="ECO:0000259" key="4">
    <source>
        <dbReference type="Pfam" id="PF00808"/>
    </source>
</evidence>
<organism evidence="5 6">
    <name type="scientific">Heterodermia speciosa</name>
    <dbReference type="NCBI Taxonomy" id="116794"/>
    <lineage>
        <taxon>Eukaryota</taxon>
        <taxon>Fungi</taxon>
        <taxon>Dikarya</taxon>
        <taxon>Ascomycota</taxon>
        <taxon>Pezizomycotina</taxon>
        <taxon>Lecanoromycetes</taxon>
        <taxon>OSLEUM clade</taxon>
        <taxon>Lecanoromycetidae</taxon>
        <taxon>Caliciales</taxon>
        <taxon>Physciaceae</taxon>
        <taxon>Heterodermia</taxon>
    </lineage>
</organism>
<dbReference type="InterPro" id="IPR050568">
    <property type="entry name" value="Transcr_DNA_Rep_Reg"/>
</dbReference>
<accession>A0A8H3IDM0</accession>